<keyword evidence="2" id="KW-1185">Reference proteome</keyword>
<dbReference type="RefSeq" id="WP_150094427.1">
    <property type="nucleotide sequence ID" value="NZ_JBFUOH010000119.1"/>
</dbReference>
<proteinExistence type="predicted"/>
<sequence>MQSAPPLLATIDLTGRHPTVGGLMQVCEENYQALDALAPGLAQLHGRHLSHEGEGIDLLLEVREQARYTTLFRLTHLFPTVPGSMSDAGLRACARPTEPDAVLKAYHDAGQVEVLDLRQTVLPLLNHYQPPALQAKWKVNLFLSKWLAYCLHRGHRFPASARVQPPRRRRQPAQVS</sequence>
<organism evidence="1 2">
    <name type="scientific">Thiohalocapsa marina</name>
    <dbReference type="NCBI Taxonomy" id="424902"/>
    <lineage>
        <taxon>Bacteria</taxon>
        <taxon>Pseudomonadati</taxon>
        <taxon>Pseudomonadota</taxon>
        <taxon>Gammaproteobacteria</taxon>
        <taxon>Chromatiales</taxon>
        <taxon>Chromatiaceae</taxon>
        <taxon>Thiohalocapsa</taxon>
    </lineage>
</organism>
<name>A0A5M8FF58_9GAMM</name>
<evidence type="ECO:0000313" key="1">
    <source>
        <dbReference type="EMBL" id="KAA6183319.1"/>
    </source>
</evidence>
<evidence type="ECO:0000313" key="2">
    <source>
        <dbReference type="Proteomes" id="UP000322981"/>
    </source>
</evidence>
<comment type="caution">
    <text evidence="1">The sequence shown here is derived from an EMBL/GenBank/DDBJ whole genome shotgun (WGS) entry which is preliminary data.</text>
</comment>
<dbReference type="PANTHER" id="PTHR38774:SF1">
    <property type="entry name" value="CYTOPLASMIC PROTEIN"/>
    <property type="match status" value="1"/>
</dbReference>
<dbReference type="InterPro" id="IPR009659">
    <property type="entry name" value="DUF1249"/>
</dbReference>
<dbReference type="OrthoDB" id="9793663at2"/>
<dbReference type="Proteomes" id="UP000322981">
    <property type="component" value="Unassembled WGS sequence"/>
</dbReference>
<reference evidence="1 2" key="1">
    <citation type="submission" date="2019-09" db="EMBL/GenBank/DDBJ databases">
        <title>Whole-genome sequence of the purple sulfur bacterium Thiohalocapsa marina DSM 19078.</title>
        <authorList>
            <person name="Kyndt J.A."/>
            <person name="Meyer T.E."/>
        </authorList>
    </citation>
    <scope>NUCLEOTIDE SEQUENCE [LARGE SCALE GENOMIC DNA]</scope>
    <source>
        <strain evidence="1 2">DSM 19078</strain>
    </source>
</reference>
<protein>
    <submittedName>
        <fullName evidence="1">DUF1249 domain-containing protein</fullName>
    </submittedName>
</protein>
<dbReference type="Pfam" id="PF06853">
    <property type="entry name" value="DUF1249"/>
    <property type="match status" value="1"/>
</dbReference>
<dbReference type="AlphaFoldDB" id="A0A5M8FF58"/>
<dbReference type="PANTHER" id="PTHR38774">
    <property type="entry name" value="CYTOPLASMIC PROTEIN-RELATED"/>
    <property type="match status" value="1"/>
</dbReference>
<dbReference type="EMBL" id="VWXX01000034">
    <property type="protein sequence ID" value="KAA6183319.1"/>
    <property type="molecule type" value="Genomic_DNA"/>
</dbReference>
<accession>A0A5M8FF58</accession>
<gene>
    <name evidence="1" type="ORF">F2Q65_16060</name>
</gene>